<evidence type="ECO:0000313" key="5">
    <source>
        <dbReference type="Proteomes" id="UP000297736"/>
    </source>
</evidence>
<comment type="caution">
    <text evidence="4">The sequence shown here is derived from an EMBL/GenBank/DDBJ whole genome shotgun (WGS) entry which is preliminary data.</text>
</comment>
<feature type="domain" description="Thymidylate synthase/dCMP hydroxymethylase" evidence="3">
    <location>
        <begin position="9"/>
        <end position="238"/>
    </location>
</feature>
<keyword evidence="1" id="KW-0489">Methyltransferase</keyword>
<dbReference type="EMBL" id="RHFF01000040">
    <property type="protein sequence ID" value="TGD36357.1"/>
    <property type="molecule type" value="Genomic_DNA"/>
</dbReference>
<evidence type="ECO:0000256" key="1">
    <source>
        <dbReference type="ARBA" id="ARBA00022603"/>
    </source>
</evidence>
<evidence type="ECO:0000259" key="3">
    <source>
        <dbReference type="Pfam" id="PF00303"/>
    </source>
</evidence>
<dbReference type="GO" id="GO:0004799">
    <property type="term" value="F:thymidylate synthase activity"/>
    <property type="evidence" value="ECO:0007669"/>
    <property type="project" value="TreeGrafter"/>
</dbReference>
<keyword evidence="2" id="KW-0808">Transferase</keyword>
<organism evidence="4 5">
    <name type="scientific">Brevibacterium aurantiacum</name>
    <dbReference type="NCBI Taxonomy" id="273384"/>
    <lineage>
        <taxon>Bacteria</taxon>
        <taxon>Bacillati</taxon>
        <taxon>Actinomycetota</taxon>
        <taxon>Actinomycetes</taxon>
        <taxon>Micrococcales</taxon>
        <taxon>Brevibacteriaceae</taxon>
        <taxon>Brevibacterium</taxon>
    </lineage>
</organism>
<dbReference type="PANTHER" id="PTHR11548:SF1">
    <property type="entry name" value="THYMIDYLATE SYNTHASE 1"/>
    <property type="match status" value="1"/>
</dbReference>
<dbReference type="Gene3D" id="3.30.572.10">
    <property type="entry name" value="Thymidylate synthase/dCMP hydroxymethylase domain"/>
    <property type="match status" value="1"/>
</dbReference>
<reference evidence="4 5" key="1">
    <citation type="submission" date="2018-10" db="EMBL/GenBank/DDBJ databases">
        <title>Brevibacterium genomes from Austrain hard cheese rinds.</title>
        <authorList>
            <person name="Anast J.M."/>
            <person name="Dzieciol M."/>
            <person name="Schultz D.L."/>
            <person name="Mann E."/>
            <person name="Wagner M."/>
            <person name="Schmitz-Esser S."/>
        </authorList>
    </citation>
    <scope>NUCLEOTIDE SEQUENCE [LARGE SCALE GENOMIC DNA]</scope>
    <source>
        <strain evidence="4 5">L261</strain>
    </source>
</reference>
<dbReference type="Pfam" id="PF00303">
    <property type="entry name" value="Thymidylat_synt"/>
    <property type="match status" value="1"/>
</dbReference>
<dbReference type="AlphaFoldDB" id="A0A4Z0KD00"/>
<protein>
    <recommendedName>
        <fullName evidence="3">Thymidylate synthase/dCMP hydroxymethylase domain-containing protein</fullName>
    </recommendedName>
</protein>
<evidence type="ECO:0000256" key="2">
    <source>
        <dbReference type="ARBA" id="ARBA00022679"/>
    </source>
</evidence>
<name>A0A4Z0KD00_BREAU</name>
<dbReference type="GO" id="GO:0032259">
    <property type="term" value="P:methylation"/>
    <property type="evidence" value="ECO:0007669"/>
    <property type="project" value="UniProtKB-KW"/>
</dbReference>
<dbReference type="RefSeq" id="WP_135448596.1">
    <property type="nucleotide sequence ID" value="NZ_RHFF01000040.1"/>
</dbReference>
<dbReference type="PANTHER" id="PTHR11548">
    <property type="entry name" value="THYMIDYLATE SYNTHASE 1"/>
    <property type="match status" value="1"/>
</dbReference>
<dbReference type="InterPro" id="IPR023451">
    <property type="entry name" value="Thymidate_synth/dCMP_Mease_dom"/>
</dbReference>
<sequence length="518" mass="58404">MEFRNVTEAFVDRLHAVMRDGSHHQSRAGETRELLHQSITLTHPLERCVIAPKRHADVFACIAETLWVIAGRSDMEFLQNYLPRAPQFSDDGKVWRAGYGPRIRAWSHACDQLFAVVRELREAPESRRAVINLFDPSSDMEPTRDVPCTNWLQFSIRDGVLFLAVTIRSNDLFWGFSGINAFEWSVLHEMVAYWTNTRVGPVTYFVGSLHVYERHFERADQIIHSQPASYPYLKEAVQRFATRLEDLDDQLDAWFIAEEGVRLGCPNANAIEAVKDPLLSDFLTMIISCNTAKENRFDDATAILDTVSDAALSAAGRDVLSWRYGLSPNCESNVARVSESNSLGQYLVSLHRQKTLDYGNSWKKRGEVFSILPNIDRKIDRLILVGDDPAVSPETVLDTSVDLFLYALKYKTWLLDALGEPHASGNWSDGVAGLETLMSSVVDSEGDSPAPPVQEIAALIDHMEAMALDGAKASSRLVLADELVVKSWRLLNEIVLHRRDAARREFTRQRKSYSDTDC</sequence>
<proteinExistence type="predicted"/>
<dbReference type="SUPFAM" id="SSF55831">
    <property type="entry name" value="Thymidylate synthase/dCMP hydroxymethylase"/>
    <property type="match status" value="1"/>
</dbReference>
<evidence type="ECO:0000313" key="4">
    <source>
        <dbReference type="EMBL" id="TGD36357.1"/>
    </source>
</evidence>
<dbReference type="Proteomes" id="UP000297736">
    <property type="component" value="Unassembled WGS sequence"/>
</dbReference>
<gene>
    <name evidence="4" type="ORF">EB834_20000</name>
</gene>
<dbReference type="InterPro" id="IPR045097">
    <property type="entry name" value="Thymidate_synth/dCMP_Mease"/>
</dbReference>
<dbReference type="InterPro" id="IPR036926">
    <property type="entry name" value="Thymidate_synth/dCMP_Mease_sf"/>
</dbReference>
<dbReference type="GO" id="GO:0006231">
    <property type="term" value="P:dTMP biosynthetic process"/>
    <property type="evidence" value="ECO:0007669"/>
    <property type="project" value="TreeGrafter"/>
</dbReference>
<accession>A0A4Z0KD00</accession>
<dbReference type="GO" id="GO:0005829">
    <property type="term" value="C:cytosol"/>
    <property type="evidence" value="ECO:0007669"/>
    <property type="project" value="TreeGrafter"/>
</dbReference>